<comment type="caution">
    <text evidence="1">The sequence shown here is derived from an EMBL/GenBank/DDBJ whole genome shotgun (WGS) entry which is preliminary data.</text>
</comment>
<sequence length="94" mass="11283">MPSDHEQKLLKFQLFRSSISYLFLGHTLETLHSHCAGLDVYQKEIVVYIFIGIFETELTKEIRTFPTLIKYLFEMLQWLEELHIIHLAMERTRI</sequence>
<evidence type="ECO:0000313" key="2">
    <source>
        <dbReference type="Proteomes" id="UP000220691"/>
    </source>
</evidence>
<protein>
    <submittedName>
        <fullName evidence="1">Uncharacterized protein</fullName>
    </submittedName>
</protein>
<proteinExistence type="predicted"/>
<dbReference type="EMBL" id="NUAN01000314">
    <property type="protein sequence ID" value="PEN78904.1"/>
    <property type="molecule type" value="Genomic_DNA"/>
</dbReference>
<organism evidence="1 2">
    <name type="scientific">Bacillus cereus</name>
    <dbReference type="NCBI Taxonomy" id="1396"/>
    <lineage>
        <taxon>Bacteria</taxon>
        <taxon>Bacillati</taxon>
        <taxon>Bacillota</taxon>
        <taxon>Bacilli</taxon>
        <taxon>Bacillales</taxon>
        <taxon>Bacillaceae</taxon>
        <taxon>Bacillus</taxon>
        <taxon>Bacillus cereus group</taxon>
    </lineage>
</organism>
<reference evidence="1 2" key="1">
    <citation type="submission" date="2017-09" db="EMBL/GenBank/DDBJ databases">
        <title>Large-scale bioinformatics analysis of Bacillus genomes uncovers conserved roles of natural products in bacterial physiology.</title>
        <authorList>
            <consortium name="Agbiome Team Llc"/>
            <person name="Bleich R.M."/>
            <person name="Kirk G.J."/>
            <person name="Santa Maria K.C."/>
            <person name="Allen S.E."/>
            <person name="Farag S."/>
            <person name="Shank E.A."/>
            <person name="Bowers A."/>
        </authorList>
    </citation>
    <scope>NUCLEOTIDE SEQUENCE [LARGE SCALE GENOMIC DNA]</scope>
    <source>
        <strain evidence="1 2">AFS027647</strain>
    </source>
</reference>
<dbReference type="Proteomes" id="UP000220691">
    <property type="component" value="Unassembled WGS sequence"/>
</dbReference>
<name>A0A9X6YJ36_BACCE</name>
<evidence type="ECO:0000313" key="1">
    <source>
        <dbReference type="EMBL" id="PEN78904.1"/>
    </source>
</evidence>
<dbReference type="AlphaFoldDB" id="A0A9X6YJ36"/>
<gene>
    <name evidence="1" type="ORF">CN553_30845</name>
</gene>
<accession>A0A9X6YJ36</accession>